<accession>A0A0E9VJ61</accession>
<evidence type="ECO:0000313" key="1">
    <source>
        <dbReference type="EMBL" id="JAH78112.1"/>
    </source>
</evidence>
<dbReference type="AlphaFoldDB" id="A0A0E9VJ61"/>
<organism evidence="1">
    <name type="scientific">Anguilla anguilla</name>
    <name type="common">European freshwater eel</name>
    <name type="synonym">Muraena anguilla</name>
    <dbReference type="NCBI Taxonomy" id="7936"/>
    <lineage>
        <taxon>Eukaryota</taxon>
        <taxon>Metazoa</taxon>
        <taxon>Chordata</taxon>
        <taxon>Craniata</taxon>
        <taxon>Vertebrata</taxon>
        <taxon>Euteleostomi</taxon>
        <taxon>Actinopterygii</taxon>
        <taxon>Neopterygii</taxon>
        <taxon>Teleostei</taxon>
        <taxon>Anguilliformes</taxon>
        <taxon>Anguillidae</taxon>
        <taxon>Anguilla</taxon>
    </lineage>
</organism>
<protein>
    <submittedName>
        <fullName evidence="1">Uncharacterized protein</fullName>
    </submittedName>
</protein>
<name>A0A0E9VJ61_ANGAN</name>
<proteinExistence type="predicted"/>
<reference evidence="1" key="1">
    <citation type="submission" date="2014-11" db="EMBL/GenBank/DDBJ databases">
        <authorList>
            <person name="Amaro Gonzalez C."/>
        </authorList>
    </citation>
    <scope>NUCLEOTIDE SEQUENCE</scope>
</reference>
<reference evidence="1" key="2">
    <citation type="journal article" date="2015" name="Fish Shellfish Immunol.">
        <title>Early steps in the European eel (Anguilla anguilla)-Vibrio vulnificus interaction in the gills: Role of the RtxA13 toxin.</title>
        <authorList>
            <person name="Callol A."/>
            <person name="Pajuelo D."/>
            <person name="Ebbesson L."/>
            <person name="Teles M."/>
            <person name="MacKenzie S."/>
            <person name="Amaro C."/>
        </authorList>
    </citation>
    <scope>NUCLEOTIDE SEQUENCE</scope>
</reference>
<dbReference type="EMBL" id="GBXM01030465">
    <property type="protein sequence ID" value="JAH78112.1"/>
    <property type="molecule type" value="Transcribed_RNA"/>
</dbReference>
<sequence length="23" mass="2799">MAQYHLWDQFLFNQVNSGIVLKF</sequence>